<evidence type="ECO:0008006" key="3">
    <source>
        <dbReference type="Google" id="ProtNLM"/>
    </source>
</evidence>
<dbReference type="Proteomes" id="UP000017836">
    <property type="component" value="Unassembled WGS sequence"/>
</dbReference>
<feature type="non-terminal residue" evidence="1">
    <location>
        <position position="1"/>
    </location>
</feature>
<dbReference type="FunFam" id="3.30.70.270:FF:000020">
    <property type="entry name" value="Transposon Tf2-6 polyprotein-like Protein"/>
    <property type="match status" value="1"/>
</dbReference>
<name>W1NHT8_AMBTC</name>
<gene>
    <name evidence="1" type="ORF">AMTR_s00011p00258460</name>
</gene>
<protein>
    <recommendedName>
        <fullName evidence="3">Reverse transcriptase/retrotransposon-derived protein RNase H-like domain-containing protein</fullName>
    </recommendedName>
</protein>
<dbReference type="InterPro" id="IPR050951">
    <property type="entry name" value="Retrovirus_Pol_polyprotein"/>
</dbReference>
<dbReference type="SUPFAM" id="SSF56672">
    <property type="entry name" value="DNA/RNA polymerases"/>
    <property type="match status" value="1"/>
</dbReference>
<dbReference type="STRING" id="13333.W1NHT8"/>
<reference evidence="2" key="1">
    <citation type="journal article" date="2013" name="Science">
        <title>The Amborella genome and the evolution of flowering plants.</title>
        <authorList>
            <consortium name="Amborella Genome Project"/>
        </authorList>
    </citation>
    <scope>NUCLEOTIDE SEQUENCE [LARGE SCALE GENOMIC DNA]</scope>
</reference>
<evidence type="ECO:0000313" key="2">
    <source>
        <dbReference type="Proteomes" id="UP000017836"/>
    </source>
</evidence>
<evidence type="ECO:0000313" key="1">
    <source>
        <dbReference type="EMBL" id="ERM94759.1"/>
    </source>
</evidence>
<proteinExistence type="predicted"/>
<dbReference type="eggNOG" id="KOG0017">
    <property type="taxonomic scope" value="Eukaryota"/>
</dbReference>
<dbReference type="Gramene" id="ERM94759">
    <property type="protein sequence ID" value="ERM94759"/>
    <property type="gene ID" value="AMTR_s00011p00258460"/>
</dbReference>
<dbReference type="InterPro" id="IPR043128">
    <property type="entry name" value="Rev_trsase/Diguanyl_cyclase"/>
</dbReference>
<organism evidence="1 2">
    <name type="scientific">Amborella trichopoda</name>
    <dbReference type="NCBI Taxonomy" id="13333"/>
    <lineage>
        <taxon>Eukaryota</taxon>
        <taxon>Viridiplantae</taxon>
        <taxon>Streptophyta</taxon>
        <taxon>Embryophyta</taxon>
        <taxon>Tracheophyta</taxon>
        <taxon>Spermatophyta</taxon>
        <taxon>Magnoliopsida</taxon>
        <taxon>Amborellales</taxon>
        <taxon>Amborellaceae</taxon>
        <taxon>Amborella</taxon>
    </lineage>
</organism>
<dbReference type="PANTHER" id="PTHR37984:SF5">
    <property type="entry name" value="PROTEIN NYNRIN-LIKE"/>
    <property type="match status" value="1"/>
</dbReference>
<dbReference type="PANTHER" id="PTHR37984">
    <property type="entry name" value="PROTEIN CBG26694"/>
    <property type="match status" value="1"/>
</dbReference>
<dbReference type="HOGENOM" id="CLU_000384_33_7_1"/>
<dbReference type="EMBL" id="KI397507">
    <property type="protein sequence ID" value="ERM94759.1"/>
    <property type="molecule type" value="Genomic_DNA"/>
</dbReference>
<accession>W1NHT8</accession>
<keyword evidence="2" id="KW-1185">Reference proteome</keyword>
<dbReference type="Gene3D" id="3.30.70.270">
    <property type="match status" value="2"/>
</dbReference>
<dbReference type="AlphaFoldDB" id="W1NHT8"/>
<dbReference type="OMA" id="HRINSKG"/>
<sequence>VYSQTLDHHAKHLKLVLDKLRTNQLYLKLEKSIFSLEEIMFIGYQVSKGGIKMDNGEEQAILEWPQPKDVHKLHFFLGLANYYRHFIKEYSKRIVSLTNLLMKEVKWESMKALRCSHSGVEEAAIAGKPVLHLSDFERSFKVQTYASS</sequence>
<dbReference type="InterPro" id="IPR043502">
    <property type="entry name" value="DNA/RNA_pol_sf"/>
</dbReference>